<dbReference type="Gene3D" id="3.40.50.1820">
    <property type="entry name" value="alpha/beta hydrolase"/>
    <property type="match status" value="2"/>
</dbReference>
<dbReference type="STRING" id="56689.GCA_001291445_00134"/>
<evidence type="ECO:0000313" key="2">
    <source>
        <dbReference type="EMBL" id="OBJ39717.1"/>
    </source>
</evidence>
<name>A0A1A3GUJ5_MYCMU</name>
<protein>
    <recommendedName>
        <fullName evidence="1">Serine aminopeptidase S33 domain-containing protein</fullName>
    </recommendedName>
</protein>
<dbReference type="AlphaFoldDB" id="A0A1A3GUJ5"/>
<dbReference type="RefSeq" id="WP_064982948.1">
    <property type="nucleotide sequence ID" value="NZ_LZLC01000168.1"/>
</dbReference>
<gene>
    <name evidence="2" type="ORF">A5630_02025</name>
</gene>
<comment type="caution">
    <text evidence="2">The sequence shown here is derived from an EMBL/GenBank/DDBJ whole genome shotgun (WGS) entry which is preliminary data.</text>
</comment>
<organism evidence="2 3">
    <name type="scientific">Mycolicibacterium mucogenicum</name>
    <name type="common">Mycobacterium mucogenicum</name>
    <dbReference type="NCBI Taxonomy" id="56689"/>
    <lineage>
        <taxon>Bacteria</taxon>
        <taxon>Bacillati</taxon>
        <taxon>Actinomycetota</taxon>
        <taxon>Actinomycetes</taxon>
        <taxon>Mycobacteriales</taxon>
        <taxon>Mycobacteriaceae</taxon>
        <taxon>Mycolicibacterium</taxon>
    </lineage>
</organism>
<dbReference type="Proteomes" id="UP000093898">
    <property type="component" value="Unassembled WGS sequence"/>
</dbReference>
<accession>A0A1A3GUJ5</accession>
<dbReference type="PANTHER" id="PTHR43265">
    <property type="entry name" value="ESTERASE ESTD"/>
    <property type="match status" value="1"/>
</dbReference>
<proteinExistence type="predicted"/>
<dbReference type="InterPro" id="IPR053145">
    <property type="entry name" value="AB_hydrolase_Est10"/>
</dbReference>
<reference evidence="2 3" key="1">
    <citation type="submission" date="2016-06" db="EMBL/GenBank/DDBJ databases">
        <authorList>
            <person name="Kjaerup R.B."/>
            <person name="Dalgaard T.S."/>
            <person name="Juul-Madsen H.R."/>
        </authorList>
    </citation>
    <scope>NUCLEOTIDE SEQUENCE [LARGE SCALE GENOMIC DNA]</scope>
    <source>
        <strain evidence="2 3">1127319.6</strain>
    </source>
</reference>
<dbReference type="InterPro" id="IPR029058">
    <property type="entry name" value="AB_hydrolase_fold"/>
</dbReference>
<feature type="domain" description="Serine aminopeptidase S33" evidence="1">
    <location>
        <begin position="45"/>
        <end position="148"/>
    </location>
</feature>
<dbReference type="SUPFAM" id="SSF53474">
    <property type="entry name" value="alpha/beta-Hydrolases"/>
    <property type="match status" value="2"/>
</dbReference>
<evidence type="ECO:0000313" key="3">
    <source>
        <dbReference type="Proteomes" id="UP000093898"/>
    </source>
</evidence>
<sequence length="590" mass="64106">MDEEAAHTQPTWFGPETAPLYGVVHVPAGRRARGGIVICPPLGKEHVDTYRGLKLLAQELCERGFMVLRFDYHATGDSAGELGADSALSDYQDSIGTAVRYLRTAGVTRVGVIGLRMGAMLAATVAPDLDGLAALVLWDPVLDGRRYLREQRTLYKMTVGADLVDVDRESILGTTFSPECARQLKGIQMPESLTAAVPTLIVARPERTDEPKIKALLANANCELATVAGQPEYVEPVTFVVQIPVATLTLISEWLHQAMDTDRAPVAPAIARRAQVAQLPDGRAVVETLDELGPNRLFAIRTALADTAPDTPTLLIHNTACEHRVGSGRVWTDTARELATHGLAAVRYDRRGTGDTGWATAEFATIYSPESNTDVHDAMVATGIPAERLMMTGICSGAWNSAIGAIRYGARAVVLVNAILFSIRHKAIGPEKLIGMTPPNPGVEPAPEPRTLEARLKRLIRRWLPYRLWLLMGRVGLTEVPEVLLTALGRHGIVVDMVMSPEDQAWFDKQRGPQGMARLERRGWAPTITRAPSGDHPLLQRDIQNVASARILAVAQREFAELLPESVDGDARRTALPHNADPPAPCCERG</sequence>
<dbReference type="PANTHER" id="PTHR43265:SF1">
    <property type="entry name" value="ESTERASE ESTD"/>
    <property type="match status" value="1"/>
</dbReference>
<dbReference type="GO" id="GO:0052689">
    <property type="term" value="F:carboxylic ester hydrolase activity"/>
    <property type="evidence" value="ECO:0007669"/>
    <property type="project" value="TreeGrafter"/>
</dbReference>
<dbReference type="Pfam" id="PF12146">
    <property type="entry name" value="Hydrolase_4"/>
    <property type="match status" value="1"/>
</dbReference>
<dbReference type="InterPro" id="IPR022742">
    <property type="entry name" value="Hydrolase_4"/>
</dbReference>
<dbReference type="EMBL" id="LZLC01000168">
    <property type="protein sequence ID" value="OBJ39717.1"/>
    <property type="molecule type" value="Genomic_DNA"/>
</dbReference>
<evidence type="ECO:0000259" key="1">
    <source>
        <dbReference type="Pfam" id="PF12146"/>
    </source>
</evidence>